<keyword evidence="2" id="KW-1185">Reference proteome</keyword>
<dbReference type="Proteomes" id="UP001303946">
    <property type="component" value="Chromosome"/>
</dbReference>
<dbReference type="EMBL" id="CP136336">
    <property type="protein sequence ID" value="WOB07809.1"/>
    <property type="molecule type" value="Genomic_DNA"/>
</dbReference>
<accession>A0ABZ0CS83</accession>
<evidence type="ECO:0000313" key="2">
    <source>
        <dbReference type="Proteomes" id="UP001303946"/>
    </source>
</evidence>
<dbReference type="InterPro" id="IPR021317">
    <property type="entry name" value="DUF2917"/>
</dbReference>
<dbReference type="RefSeq" id="WP_316700464.1">
    <property type="nucleotide sequence ID" value="NZ_CP136336.1"/>
</dbReference>
<sequence length="123" mass="13184">MSQATMTISQQSGPAEWAMPAGEALRLDIGPGARELRVTQGRLWLTRDGAADEPAEDLWLAAGDSIALDSGSEWVIEGWGETSFQLLVPPRACPTFAKRLSASARSSSSLGRLSFWRPEPALG</sequence>
<proteinExistence type="predicted"/>
<dbReference type="Pfam" id="PF11142">
    <property type="entry name" value="DUF2917"/>
    <property type="match status" value="1"/>
</dbReference>
<organism evidence="1 2">
    <name type="scientific">Piscinibacter gummiphilus</name>
    <dbReference type="NCBI Taxonomy" id="946333"/>
    <lineage>
        <taxon>Bacteria</taxon>
        <taxon>Pseudomonadati</taxon>
        <taxon>Pseudomonadota</taxon>
        <taxon>Betaproteobacteria</taxon>
        <taxon>Burkholderiales</taxon>
        <taxon>Sphaerotilaceae</taxon>
        <taxon>Piscinibacter</taxon>
    </lineage>
</organism>
<name>A0ABZ0CS83_9BURK</name>
<protein>
    <submittedName>
        <fullName evidence="1">DUF2917 domain-containing protein</fullName>
    </submittedName>
</protein>
<gene>
    <name evidence="1" type="ORF">RXV79_23235</name>
</gene>
<evidence type="ECO:0000313" key="1">
    <source>
        <dbReference type="EMBL" id="WOB07809.1"/>
    </source>
</evidence>
<reference evidence="1 2" key="1">
    <citation type="submission" date="2023-10" db="EMBL/GenBank/DDBJ databases">
        <title>Bacteria for the degradation of biodegradable plastic PBAT(Polybutylene adipate terephthalate).</title>
        <authorList>
            <person name="Weon H.-Y."/>
            <person name="Yeon J."/>
        </authorList>
    </citation>
    <scope>NUCLEOTIDE SEQUENCE [LARGE SCALE GENOMIC DNA]</scope>
    <source>
        <strain evidence="1 2">SBD 7-3</strain>
    </source>
</reference>